<protein>
    <submittedName>
        <fullName evidence="1">Uncharacterized protein</fullName>
    </submittedName>
</protein>
<reference evidence="1 2" key="1">
    <citation type="submission" date="2019-01" db="EMBL/GenBank/DDBJ databases">
        <title>Sequencing of cultivated peanut Arachis hypogaea provides insights into genome evolution and oil improvement.</title>
        <authorList>
            <person name="Chen X."/>
        </authorList>
    </citation>
    <scope>NUCLEOTIDE SEQUENCE [LARGE SCALE GENOMIC DNA]</scope>
    <source>
        <strain evidence="2">cv. Fuhuasheng</strain>
        <tissue evidence="1">Leaves</tissue>
    </source>
</reference>
<comment type="caution">
    <text evidence="1">The sequence shown here is derived from an EMBL/GenBank/DDBJ whole genome shotgun (WGS) entry which is preliminary data.</text>
</comment>
<dbReference type="AlphaFoldDB" id="A0A445DG75"/>
<proteinExistence type="predicted"/>
<organism evidence="1 2">
    <name type="scientific">Arachis hypogaea</name>
    <name type="common">Peanut</name>
    <dbReference type="NCBI Taxonomy" id="3818"/>
    <lineage>
        <taxon>Eukaryota</taxon>
        <taxon>Viridiplantae</taxon>
        <taxon>Streptophyta</taxon>
        <taxon>Embryophyta</taxon>
        <taxon>Tracheophyta</taxon>
        <taxon>Spermatophyta</taxon>
        <taxon>Magnoliopsida</taxon>
        <taxon>eudicotyledons</taxon>
        <taxon>Gunneridae</taxon>
        <taxon>Pentapetalae</taxon>
        <taxon>rosids</taxon>
        <taxon>fabids</taxon>
        <taxon>Fabales</taxon>
        <taxon>Fabaceae</taxon>
        <taxon>Papilionoideae</taxon>
        <taxon>50 kb inversion clade</taxon>
        <taxon>dalbergioids sensu lato</taxon>
        <taxon>Dalbergieae</taxon>
        <taxon>Pterocarpus clade</taxon>
        <taxon>Arachis</taxon>
    </lineage>
</organism>
<accession>A0A445DG75</accession>
<dbReference type="EMBL" id="SDMP01000004">
    <property type="protein sequence ID" value="RYR62185.1"/>
    <property type="molecule type" value="Genomic_DNA"/>
</dbReference>
<sequence>MDDDLSLWDFAMMFFLQKKFIWDMTHNLMIWKIFDYRMVRRLQQMLEDIREHHDHLTIWLCSDIKKALYVWESDEGFKHRRLTNRVNRASARSSKYTGGSATFMKKKAKLSKSLDYEATMAETFKYTHTLKENKESYTQRLETAT</sequence>
<keyword evidence="2" id="KW-1185">Reference proteome</keyword>
<evidence type="ECO:0000313" key="2">
    <source>
        <dbReference type="Proteomes" id="UP000289738"/>
    </source>
</evidence>
<name>A0A445DG75_ARAHY</name>
<evidence type="ECO:0000313" key="1">
    <source>
        <dbReference type="EMBL" id="RYR62185.1"/>
    </source>
</evidence>
<dbReference type="Proteomes" id="UP000289738">
    <property type="component" value="Chromosome A04"/>
</dbReference>
<gene>
    <name evidence="1" type="ORF">Ahy_A04g019579</name>
</gene>